<gene>
    <name evidence="1" type="ORF">FD754_010342</name>
</gene>
<name>A0A5N3X184_MUNMU</name>
<accession>A0A5N3X184</accession>
<dbReference type="EMBL" id="VCEA01000001">
    <property type="protein sequence ID" value="KAB0366186.1"/>
    <property type="molecule type" value="Genomic_DNA"/>
</dbReference>
<comment type="caution">
    <text evidence="1">The sequence shown here is derived from an EMBL/GenBank/DDBJ whole genome shotgun (WGS) entry which is preliminary data.</text>
</comment>
<feature type="non-terminal residue" evidence="1">
    <location>
        <position position="1"/>
    </location>
</feature>
<evidence type="ECO:0000313" key="1">
    <source>
        <dbReference type="EMBL" id="KAB0366186.1"/>
    </source>
</evidence>
<dbReference type="AlphaFoldDB" id="A0A5N3X184"/>
<proteinExistence type="predicted"/>
<keyword evidence="2" id="KW-1185">Reference proteome</keyword>
<sequence length="367" mass="41265">SNISSSVIPFSSCPQSFPALGSFLMSRLFASCGQSIGASASASEAIFRLFPRTMVSLLLQLSKLASNVSCVTIQHRCISSTDLAWMVQNNHLSCEASCFHWWVLFCCHQPLSHIVPRKGFSQCFMVHFYRLHFGCYIDWSKGDHHARFENTSLHSTHKDSTNTTNFIHILGGQTQGFVSWVSWCTWLQHVVTIPARNWHKCYCVRVVAHFLNVGADFFDNFLVSLLAVGWLRGIHFINFNNKLFHTQSISQKGMLMGLPILGDTGFKFTNPSSNNQESTVSLGCACNHVFDEVSMSWGIKDGNMVLAGLKFPQAHISGDTTLTFSFQFLQDPGILEEPFPSWQPPSRTFQLFSCRSRHICRSDGQSR</sequence>
<organism evidence="1 2">
    <name type="scientific">Muntiacus muntjak</name>
    <name type="common">Barking deer</name>
    <name type="synonym">Indian muntjac</name>
    <dbReference type="NCBI Taxonomy" id="9888"/>
    <lineage>
        <taxon>Eukaryota</taxon>
        <taxon>Metazoa</taxon>
        <taxon>Chordata</taxon>
        <taxon>Craniata</taxon>
        <taxon>Vertebrata</taxon>
        <taxon>Euteleostomi</taxon>
        <taxon>Mammalia</taxon>
        <taxon>Eutheria</taxon>
        <taxon>Laurasiatheria</taxon>
        <taxon>Artiodactyla</taxon>
        <taxon>Ruminantia</taxon>
        <taxon>Pecora</taxon>
        <taxon>Cervidae</taxon>
        <taxon>Muntiacinae</taxon>
        <taxon>Muntiacus</taxon>
    </lineage>
</organism>
<reference evidence="1 2" key="1">
    <citation type="submission" date="2019-06" db="EMBL/GenBank/DDBJ databases">
        <title>Discovery of a novel chromosome fission-fusion reversal in muntjac.</title>
        <authorList>
            <person name="Mudd A.B."/>
            <person name="Bredeson J.V."/>
            <person name="Baum R."/>
            <person name="Hockemeyer D."/>
            <person name="Rokhsar D.S."/>
        </authorList>
    </citation>
    <scope>NUCLEOTIDE SEQUENCE [LARGE SCALE GENOMIC DNA]</scope>
    <source>
        <strain evidence="1">UTSW_UCB_Mm</strain>
        <tissue evidence="1">Fibroblast cell line</tissue>
    </source>
</reference>
<protein>
    <submittedName>
        <fullName evidence="1">Uncharacterized protein</fullName>
    </submittedName>
</protein>
<dbReference type="Proteomes" id="UP000326458">
    <property type="component" value="Unassembled WGS sequence"/>
</dbReference>
<evidence type="ECO:0000313" key="2">
    <source>
        <dbReference type="Proteomes" id="UP000326458"/>
    </source>
</evidence>